<name>A0ABV6D4M5_9HYPH</name>
<accession>A0ABV6D4M5</accession>
<protein>
    <submittedName>
        <fullName evidence="2">Uncharacterized protein</fullName>
    </submittedName>
</protein>
<feature type="region of interest" description="Disordered" evidence="1">
    <location>
        <begin position="1"/>
        <end position="20"/>
    </location>
</feature>
<evidence type="ECO:0000313" key="3">
    <source>
        <dbReference type="Proteomes" id="UP001589755"/>
    </source>
</evidence>
<keyword evidence="3" id="KW-1185">Reference proteome</keyword>
<dbReference type="Proteomes" id="UP001589755">
    <property type="component" value="Unassembled WGS sequence"/>
</dbReference>
<evidence type="ECO:0000313" key="2">
    <source>
        <dbReference type="EMBL" id="MFC0207599.1"/>
    </source>
</evidence>
<gene>
    <name evidence="2" type="ORF">ACFFJ2_04195</name>
</gene>
<dbReference type="EMBL" id="JBHLXD010000005">
    <property type="protein sequence ID" value="MFC0207599.1"/>
    <property type="molecule type" value="Genomic_DNA"/>
</dbReference>
<sequence length="85" mass="9424">MHMSVADIEAQIEEEKRSTSAECHSAAWAEGLWVGIEPQIIAEAALATALRELGKKEDETTLLALLEEMHARVLAGEFLPDRTRH</sequence>
<organism evidence="2 3">
    <name type="scientific">Chelativorans intermedius</name>
    <dbReference type="NCBI Taxonomy" id="515947"/>
    <lineage>
        <taxon>Bacteria</taxon>
        <taxon>Pseudomonadati</taxon>
        <taxon>Pseudomonadota</taxon>
        <taxon>Alphaproteobacteria</taxon>
        <taxon>Hyphomicrobiales</taxon>
        <taxon>Phyllobacteriaceae</taxon>
        <taxon>Chelativorans</taxon>
    </lineage>
</organism>
<reference evidence="2 3" key="1">
    <citation type="submission" date="2024-09" db="EMBL/GenBank/DDBJ databases">
        <authorList>
            <person name="Sun Q."/>
            <person name="Mori K."/>
        </authorList>
    </citation>
    <scope>NUCLEOTIDE SEQUENCE [LARGE SCALE GENOMIC DNA]</scope>
    <source>
        <strain evidence="2 3">CCM 8543</strain>
    </source>
</reference>
<dbReference type="RefSeq" id="WP_261520754.1">
    <property type="nucleotide sequence ID" value="NZ_JAODNW010000014.1"/>
</dbReference>
<comment type="caution">
    <text evidence="2">The sequence shown here is derived from an EMBL/GenBank/DDBJ whole genome shotgun (WGS) entry which is preliminary data.</text>
</comment>
<evidence type="ECO:0000256" key="1">
    <source>
        <dbReference type="SAM" id="MobiDB-lite"/>
    </source>
</evidence>
<proteinExistence type="predicted"/>